<dbReference type="RefSeq" id="XP_005827676.1">
    <property type="nucleotide sequence ID" value="XM_005827619.1"/>
</dbReference>
<dbReference type="EMBL" id="JH993029">
    <property type="protein sequence ID" value="EKX40696.1"/>
    <property type="molecule type" value="Genomic_DNA"/>
</dbReference>
<protein>
    <submittedName>
        <fullName evidence="1 2">Uncharacterized protein</fullName>
    </submittedName>
</protein>
<dbReference type="AlphaFoldDB" id="L1IWS2"/>
<organism evidence="1">
    <name type="scientific">Guillardia theta (strain CCMP2712)</name>
    <name type="common">Cryptophyte</name>
    <dbReference type="NCBI Taxonomy" id="905079"/>
    <lineage>
        <taxon>Eukaryota</taxon>
        <taxon>Cryptophyceae</taxon>
        <taxon>Pyrenomonadales</taxon>
        <taxon>Geminigeraceae</taxon>
        <taxon>Guillardia</taxon>
    </lineage>
</organism>
<evidence type="ECO:0000313" key="2">
    <source>
        <dbReference type="EnsemblProtists" id="EKX40696"/>
    </source>
</evidence>
<dbReference type="HOGENOM" id="CLU_1987444_0_0_1"/>
<dbReference type="PaxDb" id="55529-EKX40696"/>
<dbReference type="KEGG" id="gtt:GUITHDRAFT_154057"/>
<reference evidence="2" key="3">
    <citation type="submission" date="2016-03" db="UniProtKB">
        <authorList>
            <consortium name="EnsemblProtists"/>
        </authorList>
    </citation>
    <scope>IDENTIFICATION</scope>
</reference>
<dbReference type="EnsemblProtists" id="EKX40696">
    <property type="protein sequence ID" value="EKX40696"/>
    <property type="gene ID" value="GUITHDRAFT_154057"/>
</dbReference>
<dbReference type="Proteomes" id="UP000011087">
    <property type="component" value="Unassembled WGS sequence"/>
</dbReference>
<accession>L1IWS2</accession>
<sequence>MTRHSFKCKHIYVGKDVRGKPGDRVILSEDGQIWCKKLYPDWYSNCIGTITRVDEDGKMCNVVWDDRDRPYHYHTGFFSLHHLVLIPESRFTSSPYLGRWKWKGGNDKGKLGNRKLNSSKKTLLLM</sequence>
<reference evidence="3" key="2">
    <citation type="submission" date="2012-11" db="EMBL/GenBank/DDBJ databases">
        <authorList>
            <person name="Kuo A."/>
            <person name="Curtis B.A."/>
            <person name="Tanifuji G."/>
            <person name="Burki F."/>
            <person name="Gruber A."/>
            <person name="Irimia M."/>
            <person name="Maruyama S."/>
            <person name="Arias M.C."/>
            <person name="Ball S.G."/>
            <person name="Gile G.H."/>
            <person name="Hirakawa Y."/>
            <person name="Hopkins J.F."/>
            <person name="Rensing S.A."/>
            <person name="Schmutz J."/>
            <person name="Symeonidi A."/>
            <person name="Elias M."/>
            <person name="Eveleigh R.J."/>
            <person name="Herman E.K."/>
            <person name="Klute M.J."/>
            <person name="Nakayama T."/>
            <person name="Obornik M."/>
            <person name="Reyes-Prieto A."/>
            <person name="Armbrust E.V."/>
            <person name="Aves S.J."/>
            <person name="Beiko R.G."/>
            <person name="Coutinho P."/>
            <person name="Dacks J.B."/>
            <person name="Durnford D.G."/>
            <person name="Fast N.M."/>
            <person name="Green B.R."/>
            <person name="Grisdale C."/>
            <person name="Hempe F."/>
            <person name="Henrissat B."/>
            <person name="Hoppner M.P."/>
            <person name="Ishida K.-I."/>
            <person name="Kim E."/>
            <person name="Koreny L."/>
            <person name="Kroth P.G."/>
            <person name="Liu Y."/>
            <person name="Malik S.-B."/>
            <person name="Maier U.G."/>
            <person name="McRose D."/>
            <person name="Mock T."/>
            <person name="Neilson J.A."/>
            <person name="Onodera N.T."/>
            <person name="Poole A.M."/>
            <person name="Pritham E.J."/>
            <person name="Richards T.A."/>
            <person name="Rocap G."/>
            <person name="Roy S.W."/>
            <person name="Sarai C."/>
            <person name="Schaack S."/>
            <person name="Shirato S."/>
            <person name="Slamovits C.H."/>
            <person name="Spencer D.F."/>
            <person name="Suzuki S."/>
            <person name="Worden A.Z."/>
            <person name="Zauner S."/>
            <person name="Barry K."/>
            <person name="Bell C."/>
            <person name="Bharti A.K."/>
            <person name="Crow J.A."/>
            <person name="Grimwood J."/>
            <person name="Kramer R."/>
            <person name="Lindquist E."/>
            <person name="Lucas S."/>
            <person name="Salamov A."/>
            <person name="McFadden G.I."/>
            <person name="Lane C.E."/>
            <person name="Keeling P.J."/>
            <person name="Gray M.W."/>
            <person name="Grigoriev I.V."/>
            <person name="Archibald J.M."/>
        </authorList>
    </citation>
    <scope>NUCLEOTIDE SEQUENCE</scope>
    <source>
        <strain evidence="3">CCMP2712</strain>
    </source>
</reference>
<proteinExistence type="predicted"/>
<gene>
    <name evidence="1" type="ORF">GUITHDRAFT_154057</name>
</gene>
<keyword evidence="3" id="KW-1185">Reference proteome</keyword>
<feature type="non-terminal residue" evidence="1">
    <location>
        <position position="1"/>
    </location>
</feature>
<reference evidence="1 3" key="1">
    <citation type="journal article" date="2012" name="Nature">
        <title>Algal genomes reveal evolutionary mosaicism and the fate of nucleomorphs.</title>
        <authorList>
            <consortium name="DOE Joint Genome Institute"/>
            <person name="Curtis B.A."/>
            <person name="Tanifuji G."/>
            <person name="Burki F."/>
            <person name="Gruber A."/>
            <person name="Irimia M."/>
            <person name="Maruyama S."/>
            <person name="Arias M.C."/>
            <person name="Ball S.G."/>
            <person name="Gile G.H."/>
            <person name="Hirakawa Y."/>
            <person name="Hopkins J.F."/>
            <person name="Kuo A."/>
            <person name="Rensing S.A."/>
            <person name="Schmutz J."/>
            <person name="Symeonidi A."/>
            <person name="Elias M."/>
            <person name="Eveleigh R.J."/>
            <person name="Herman E.K."/>
            <person name="Klute M.J."/>
            <person name="Nakayama T."/>
            <person name="Obornik M."/>
            <person name="Reyes-Prieto A."/>
            <person name="Armbrust E.V."/>
            <person name="Aves S.J."/>
            <person name="Beiko R.G."/>
            <person name="Coutinho P."/>
            <person name="Dacks J.B."/>
            <person name="Durnford D.G."/>
            <person name="Fast N.M."/>
            <person name="Green B.R."/>
            <person name="Grisdale C.J."/>
            <person name="Hempel F."/>
            <person name="Henrissat B."/>
            <person name="Hoppner M.P."/>
            <person name="Ishida K."/>
            <person name="Kim E."/>
            <person name="Koreny L."/>
            <person name="Kroth P.G."/>
            <person name="Liu Y."/>
            <person name="Malik S.B."/>
            <person name="Maier U.G."/>
            <person name="McRose D."/>
            <person name="Mock T."/>
            <person name="Neilson J.A."/>
            <person name="Onodera N.T."/>
            <person name="Poole A.M."/>
            <person name="Pritham E.J."/>
            <person name="Richards T.A."/>
            <person name="Rocap G."/>
            <person name="Roy S.W."/>
            <person name="Sarai C."/>
            <person name="Schaack S."/>
            <person name="Shirato S."/>
            <person name="Slamovits C.H."/>
            <person name="Spencer D.F."/>
            <person name="Suzuki S."/>
            <person name="Worden A.Z."/>
            <person name="Zauner S."/>
            <person name="Barry K."/>
            <person name="Bell C."/>
            <person name="Bharti A.K."/>
            <person name="Crow J.A."/>
            <person name="Grimwood J."/>
            <person name="Kramer R."/>
            <person name="Lindquist E."/>
            <person name="Lucas S."/>
            <person name="Salamov A."/>
            <person name="McFadden G.I."/>
            <person name="Lane C.E."/>
            <person name="Keeling P.J."/>
            <person name="Gray M.W."/>
            <person name="Grigoriev I.V."/>
            <person name="Archibald J.M."/>
        </authorList>
    </citation>
    <scope>NUCLEOTIDE SEQUENCE</scope>
    <source>
        <strain evidence="1 3">CCMP2712</strain>
    </source>
</reference>
<evidence type="ECO:0000313" key="1">
    <source>
        <dbReference type="EMBL" id="EKX40696.1"/>
    </source>
</evidence>
<name>L1IWS2_GUITC</name>
<dbReference type="GeneID" id="17297317"/>
<evidence type="ECO:0000313" key="3">
    <source>
        <dbReference type="Proteomes" id="UP000011087"/>
    </source>
</evidence>